<gene>
    <name evidence="8" type="ORF">BDZ31_004105</name>
</gene>
<feature type="domain" description="RapZ-like N-terminal" evidence="6">
    <location>
        <begin position="36"/>
        <end position="188"/>
    </location>
</feature>
<evidence type="ECO:0000256" key="4">
    <source>
        <dbReference type="HAMAP-Rule" id="MF_00636"/>
    </source>
</evidence>
<dbReference type="InterPro" id="IPR053930">
    <property type="entry name" value="RapZ-like_N"/>
</dbReference>
<protein>
    <submittedName>
        <fullName evidence="8">UPF0042 nucleotide-binding protein</fullName>
    </submittedName>
</protein>
<evidence type="ECO:0000256" key="2">
    <source>
        <dbReference type="ARBA" id="ARBA00022840"/>
    </source>
</evidence>
<keyword evidence="9" id="KW-1185">Reference proteome</keyword>
<accession>A0A840IKE8</accession>
<reference evidence="8 9" key="1">
    <citation type="submission" date="2020-08" db="EMBL/GenBank/DDBJ databases">
        <title>Genomic Encyclopedia of Archaeal and Bacterial Type Strains, Phase II (KMG-II): from individual species to whole genera.</title>
        <authorList>
            <person name="Goeker M."/>
        </authorList>
    </citation>
    <scope>NUCLEOTIDE SEQUENCE [LARGE SCALE GENOMIC DNA]</scope>
    <source>
        <strain evidence="8 9">DSM 23288</strain>
    </source>
</reference>
<dbReference type="HAMAP" id="MF_00636">
    <property type="entry name" value="RapZ_like"/>
    <property type="match status" value="1"/>
</dbReference>
<organism evidence="8 9">
    <name type="scientific">Conexibacter arvalis</name>
    <dbReference type="NCBI Taxonomy" id="912552"/>
    <lineage>
        <taxon>Bacteria</taxon>
        <taxon>Bacillati</taxon>
        <taxon>Actinomycetota</taxon>
        <taxon>Thermoleophilia</taxon>
        <taxon>Solirubrobacterales</taxon>
        <taxon>Conexibacteraceae</taxon>
        <taxon>Conexibacter</taxon>
    </lineage>
</organism>
<dbReference type="InterPro" id="IPR053931">
    <property type="entry name" value="RapZ_C"/>
</dbReference>
<keyword evidence="1 4" id="KW-0547">Nucleotide-binding</keyword>
<dbReference type="Pfam" id="PF22740">
    <property type="entry name" value="PapZ_C"/>
    <property type="match status" value="1"/>
</dbReference>
<evidence type="ECO:0000259" key="6">
    <source>
        <dbReference type="Pfam" id="PF03668"/>
    </source>
</evidence>
<dbReference type="PANTHER" id="PTHR30448">
    <property type="entry name" value="RNASE ADAPTER PROTEIN RAPZ"/>
    <property type="match status" value="1"/>
</dbReference>
<dbReference type="EMBL" id="JACHNU010000007">
    <property type="protein sequence ID" value="MBB4664494.1"/>
    <property type="molecule type" value="Genomic_DNA"/>
</dbReference>
<evidence type="ECO:0000259" key="7">
    <source>
        <dbReference type="Pfam" id="PF22740"/>
    </source>
</evidence>
<dbReference type="Pfam" id="PF03668">
    <property type="entry name" value="RapZ-like_N"/>
    <property type="match status" value="1"/>
</dbReference>
<evidence type="ECO:0000313" key="8">
    <source>
        <dbReference type="EMBL" id="MBB4664494.1"/>
    </source>
</evidence>
<dbReference type="InterPro" id="IPR005337">
    <property type="entry name" value="RapZ-like"/>
</dbReference>
<keyword evidence="2 4" id="KW-0067">ATP-binding</keyword>
<evidence type="ECO:0000256" key="5">
    <source>
        <dbReference type="SAM" id="MobiDB-lite"/>
    </source>
</evidence>
<sequence>MSASRPNRLGDRLRRGGRRLAAAPEHADSRSPALNDLVVITGFSGAGKSTAMAAFEDEGYFCVDNLPPEMIRSLAELFMHEGSKVERAAVVSDARGGSYFAGLVAVLGELERAGVAYRLLFLEADEQTLLTRYQETRRRHPLAPGGSVADGIARERELLEPVKERADVVIETTGLNAGMLRRKLADALLPTRTPGRLAVTVQSFGFKHGPARDADLMFDVRFLPNPHYEADLRPLTGRDPDVAAYVNRDGALDAFYEHLFPLLDYLLPQYVAEGKSHLTVAIGCTGGRHRSVAIAEQLARRYREEGDYLVELTHRDVERPTR</sequence>
<dbReference type="Gene3D" id="3.40.50.300">
    <property type="entry name" value="P-loop containing nucleotide triphosphate hydrolases"/>
    <property type="match status" value="1"/>
</dbReference>
<evidence type="ECO:0000313" key="9">
    <source>
        <dbReference type="Proteomes" id="UP000585272"/>
    </source>
</evidence>
<feature type="binding site" evidence="4">
    <location>
        <begin position="42"/>
        <end position="49"/>
    </location>
    <ligand>
        <name>ATP</name>
        <dbReference type="ChEBI" id="CHEBI:30616"/>
    </ligand>
</feature>
<dbReference type="SUPFAM" id="SSF52540">
    <property type="entry name" value="P-loop containing nucleoside triphosphate hydrolases"/>
    <property type="match status" value="1"/>
</dbReference>
<dbReference type="GO" id="GO:0005524">
    <property type="term" value="F:ATP binding"/>
    <property type="evidence" value="ECO:0007669"/>
    <property type="project" value="UniProtKB-UniRule"/>
</dbReference>
<proteinExistence type="inferred from homology"/>
<evidence type="ECO:0000256" key="3">
    <source>
        <dbReference type="ARBA" id="ARBA00023134"/>
    </source>
</evidence>
<feature type="region of interest" description="Disordered" evidence="5">
    <location>
        <begin position="1"/>
        <end position="27"/>
    </location>
</feature>
<dbReference type="AlphaFoldDB" id="A0A840IKE8"/>
<feature type="binding site" evidence="4">
    <location>
        <begin position="93"/>
        <end position="96"/>
    </location>
    <ligand>
        <name>GTP</name>
        <dbReference type="ChEBI" id="CHEBI:37565"/>
    </ligand>
</feature>
<name>A0A840IKE8_9ACTN</name>
<keyword evidence="3 4" id="KW-0342">GTP-binding</keyword>
<comment type="caution">
    <text evidence="8">The sequence shown here is derived from an EMBL/GenBank/DDBJ whole genome shotgun (WGS) entry which is preliminary data.</text>
</comment>
<dbReference type="PANTHER" id="PTHR30448:SF0">
    <property type="entry name" value="RNASE ADAPTER PROTEIN RAPZ"/>
    <property type="match status" value="1"/>
</dbReference>
<dbReference type="NCBIfam" id="NF003828">
    <property type="entry name" value="PRK05416.1"/>
    <property type="match status" value="1"/>
</dbReference>
<dbReference type="InterPro" id="IPR027417">
    <property type="entry name" value="P-loop_NTPase"/>
</dbReference>
<feature type="domain" description="RapZ C-terminal" evidence="7">
    <location>
        <begin position="198"/>
        <end position="318"/>
    </location>
</feature>
<evidence type="ECO:0000256" key="1">
    <source>
        <dbReference type="ARBA" id="ARBA00022741"/>
    </source>
</evidence>
<dbReference type="PIRSF" id="PIRSF005052">
    <property type="entry name" value="P-loopkin"/>
    <property type="match status" value="1"/>
</dbReference>
<dbReference type="Proteomes" id="UP000585272">
    <property type="component" value="Unassembled WGS sequence"/>
</dbReference>
<dbReference type="GO" id="GO:0005525">
    <property type="term" value="F:GTP binding"/>
    <property type="evidence" value="ECO:0007669"/>
    <property type="project" value="UniProtKB-UniRule"/>
</dbReference>
<dbReference type="RefSeq" id="WP_183344581.1">
    <property type="nucleotide sequence ID" value="NZ_JACHNU010000007.1"/>
</dbReference>